<dbReference type="Gene3D" id="3.20.20.70">
    <property type="entry name" value="Aldolase class I"/>
    <property type="match status" value="2"/>
</dbReference>
<dbReference type="OrthoDB" id="9793973at2"/>
<feature type="domain" description="Radical SAM core" evidence="14">
    <location>
        <begin position="99"/>
        <end position="397"/>
    </location>
</feature>
<dbReference type="GO" id="GO:0002935">
    <property type="term" value="F:tRNA (adenine(37)-C2)-methyltransferase activity"/>
    <property type="evidence" value="ECO:0007669"/>
    <property type="project" value="UniProtKB-UniRule"/>
</dbReference>
<dbReference type="HAMAP" id="MF_01849">
    <property type="entry name" value="RNA_methyltr_RlmN"/>
    <property type="match status" value="1"/>
</dbReference>
<evidence type="ECO:0000256" key="1">
    <source>
        <dbReference type="ARBA" id="ARBA00004496"/>
    </source>
</evidence>
<dbReference type="InterPro" id="IPR040072">
    <property type="entry name" value="Methyltransferase_A"/>
</dbReference>
<evidence type="ECO:0000256" key="11">
    <source>
        <dbReference type="ARBA" id="ARBA00023014"/>
    </source>
</evidence>
<dbReference type="InterPro" id="IPR013785">
    <property type="entry name" value="Aldolase_TIM"/>
</dbReference>
<keyword evidence="10 12" id="KW-0408">Iron</keyword>
<keyword evidence="3 12" id="KW-0963">Cytoplasm</keyword>
<evidence type="ECO:0000313" key="16">
    <source>
        <dbReference type="Proteomes" id="UP000220922"/>
    </source>
</evidence>
<dbReference type="RefSeq" id="WP_097654405.1">
    <property type="nucleotide sequence ID" value="NZ_LYXE01000134.1"/>
</dbReference>
<keyword evidence="8 12" id="KW-0819">tRNA processing</keyword>
<keyword evidence="12" id="KW-1015">Disulfide bond</keyword>
<comment type="catalytic activity">
    <reaction evidence="12">
        <text>adenosine(37) in tRNA + 2 reduced [2Fe-2S]-[ferredoxin] + 2 S-adenosyl-L-methionine = 2-methyladenosine(37) in tRNA + 5'-deoxyadenosine + L-methionine + 2 oxidized [2Fe-2S]-[ferredoxin] + S-adenosyl-L-homocysteine</text>
        <dbReference type="Rhea" id="RHEA:43332"/>
        <dbReference type="Rhea" id="RHEA-COMP:10000"/>
        <dbReference type="Rhea" id="RHEA-COMP:10001"/>
        <dbReference type="Rhea" id="RHEA-COMP:10162"/>
        <dbReference type="Rhea" id="RHEA-COMP:10485"/>
        <dbReference type="ChEBI" id="CHEBI:17319"/>
        <dbReference type="ChEBI" id="CHEBI:33737"/>
        <dbReference type="ChEBI" id="CHEBI:33738"/>
        <dbReference type="ChEBI" id="CHEBI:57844"/>
        <dbReference type="ChEBI" id="CHEBI:57856"/>
        <dbReference type="ChEBI" id="CHEBI:59789"/>
        <dbReference type="ChEBI" id="CHEBI:74411"/>
        <dbReference type="ChEBI" id="CHEBI:74497"/>
        <dbReference type="EC" id="2.1.1.192"/>
    </reaction>
</comment>
<comment type="miscellaneous">
    <text evidence="12">Reaction proceeds by a ping-pong mechanism involving intermediate methylation of a conserved cysteine residue.</text>
</comment>
<keyword evidence="6 12" id="KW-0808">Transferase</keyword>
<dbReference type="GO" id="GO:0005737">
    <property type="term" value="C:cytoplasm"/>
    <property type="evidence" value="ECO:0007669"/>
    <property type="project" value="UniProtKB-SubCell"/>
</dbReference>
<feature type="active site" description="Proton acceptor" evidence="12">
    <location>
        <position position="93"/>
    </location>
</feature>
<feature type="binding site" evidence="12">
    <location>
        <position position="113"/>
    </location>
    <ligand>
        <name>[4Fe-4S] cluster</name>
        <dbReference type="ChEBI" id="CHEBI:49883"/>
        <note>4Fe-4S-S-AdoMet</note>
    </ligand>
</feature>
<accession>A0A2H3L300</accession>
<dbReference type="Pfam" id="PF21016">
    <property type="entry name" value="RlmN_N"/>
    <property type="match status" value="1"/>
</dbReference>
<comment type="subcellular location">
    <subcellularLocation>
        <location evidence="1 12">Cytoplasm</location>
    </subcellularLocation>
</comment>
<dbReference type="PROSITE" id="PS51918">
    <property type="entry name" value="RADICAL_SAM"/>
    <property type="match status" value="1"/>
</dbReference>
<evidence type="ECO:0000256" key="10">
    <source>
        <dbReference type="ARBA" id="ARBA00023004"/>
    </source>
</evidence>
<dbReference type="NCBIfam" id="NF011031">
    <property type="entry name" value="PRK14461.1"/>
    <property type="match status" value="1"/>
</dbReference>
<evidence type="ECO:0000259" key="14">
    <source>
        <dbReference type="PROSITE" id="PS51918"/>
    </source>
</evidence>
<keyword evidence="16" id="KW-1185">Reference proteome</keyword>
<feature type="binding site" evidence="12">
    <location>
        <position position="117"/>
    </location>
    <ligand>
        <name>[4Fe-4S] cluster</name>
        <dbReference type="ChEBI" id="CHEBI:49883"/>
        <note>4Fe-4S-S-AdoMet</note>
    </ligand>
</feature>
<dbReference type="EMBL" id="LYXE01000134">
    <property type="protein sequence ID" value="PDV97512.1"/>
    <property type="molecule type" value="Genomic_DNA"/>
</dbReference>
<keyword evidence="5 12" id="KW-0489">Methyltransferase</keyword>
<feature type="region of interest" description="Disordered" evidence="13">
    <location>
        <begin position="159"/>
        <end position="189"/>
    </location>
</feature>
<comment type="caution">
    <text evidence="15">The sequence shown here is derived from an EMBL/GenBank/DDBJ whole genome shotgun (WGS) entry which is preliminary data.</text>
</comment>
<dbReference type="GO" id="GO:0019843">
    <property type="term" value="F:rRNA binding"/>
    <property type="evidence" value="ECO:0007669"/>
    <property type="project" value="UniProtKB-UniRule"/>
</dbReference>
<evidence type="ECO:0000256" key="5">
    <source>
        <dbReference type="ARBA" id="ARBA00022603"/>
    </source>
</evidence>
<keyword evidence="11 12" id="KW-0411">Iron-sulfur</keyword>
<keyword evidence="7 12" id="KW-0949">S-adenosyl-L-methionine</keyword>
<comment type="caution">
    <text evidence="12">Lacks conserved residue(s) required for the propagation of feature annotation.</text>
</comment>
<feature type="binding site" evidence="12">
    <location>
        <position position="252"/>
    </location>
    <ligand>
        <name>S-adenosyl-L-methionine</name>
        <dbReference type="ChEBI" id="CHEBI:59789"/>
    </ligand>
</feature>
<dbReference type="SFLD" id="SFLDS00029">
    <property type="entry name" value="Radical_SAM"/>
    <property type="match status" value="1"/>
</dbReference>
<feature type="binding site" evidence="12">
    <location>
        <begin position="275"/>
        <end position="277"/>
    </location>
    <ligand>
        <name>S-adenosyl-L-methionine</name>
        <dbReference type="ChEBI" id="CHEBI:59789"/>
    </ligand>
</feature>
<evidence type="ECO:0000256" key="4">
    <source>
        <dbReference type="ARBA" id="ARBA00022552"/>
    </source>
</evidence>
<dbReference type="Proteomes" id="UP000220922">
    <property type="component" value="Unassembled WGS sequence"/>
</dbReference>
<dbReference type="GO" id="GO:0030488">
    <property type="term" value="P:tRNA methylation"/>
    <property type="evidence" value="ECO:0007669"/>
    <property type="project" value="UniProtKB-UniRule"/>
</dbReference>
<feature type="binding site" evidence="12">
    <location>
        <begin position="220"/>
        <end position="221"/>
    </location>
    <ligand>
        <name>S-adenosyl-L-methionine</name>
        <dbReference type="ChEBI" id="CHEBI:59789"/>
    </ligand>
</feature>
<dbReference type="PANTHER" id="PTHR30544:SF5">
    <property type="entry name" value="RADICAL SAM CORE DOMAIN-CONTAINING PROTEIN"/>
    <property type="match status" value="1"/>
</dbReference>
<dbReference type="Pfam" id="PF04055">
    <property type="entry name" value="Radical_SAM"/>
    <property type="match status" value="1"/>
</dbReference>
<organism evidence="15 16">
    <name type="scientific">Candidatus Chloroploca asiatica</name>
    <dbReference type="NCBI Taxonomy" id="1506545"/>
    <lineage>
        <taxon>Bacteria</taxon>
        <taxon>Bacillati</taxon>
        <taxon>Chloroflexota</taxon>
        <taxon>Chloroflexia</taxon>
        <taxon>Chloroflexales</taxon>
        <taxon>Chloroflexineae</taxon>
        <taxon>Oscillochloridaceae</taxon>
        <taxon>Candidatus Chloroploca</taxon>
    </lineage>
</organism>
<comment type="function">
    <text evidence="12">Specifically methylates position 2 of adenine 2503 in 23S rRNA and position 2 of adenine 37 in tRNAs.</text>
</comment>
<dbReference type="GO" id="GO:0070040">
    <property type="term" value="F:rRNA (adenine(2503)-C2-)-methyltransferase activity"/>
    <property type="evidence" value="ECO:0007669"/>
    <property type="project" value="UniProtKB-UniRule"/>
</dbReference>
<dbReference type="GO" id="GO:0070475">
    <property type="term" value="P:rRNA base methylation"/>
    <property type="evidence" value="ECO:0007669"/>
    <property type="project" value="UniProtKB-UniRule"/>
</dbReference>
<dbReference type="PANTHER" id="PTHR30544">
    <property type="entry name" value="23S RRNA METHYLTRANSFERASE"/>
    <property type="match status" value="1"/>
</dbReference>
<dbReference type="SFLD" id="SFLDG01062">
    <property type="entry name" value="methyltransferase_(Class_A)"/>
    <property type="match status" value="1"/>
</dbReference>
<dbReference type="InterPro" id="IPR004383">
    <property type="entry name" value="rRNA_lsu_MTrfase_RlmN/Cfr"/>
</dbReference>
<evidence type="ECO:0000256" key="7">
    <source>
        <dbReference type="ARBA" id="ARBA00022691"/>
    </source>
</evidence>
<keyword evidence="2 12" id="KW-0004">4Fe-4S</keyword>
<feature type="binding site" evidence="12">
    <location>
        <position position="120"/>
    </location>
    <ligand>
        <name>[4Fe-4S] cluster</name>
        <dbReference type="ChEBI" id="CHEBI:49883"/>
        <note>4Fe-4S-S-AdoMet</note>
    </ligand>
</feature>
<sequence length="412" mass="45206">MSTVALYNLTMIELETLLRDLGQPAFRAKQLYRQLYVNLADDAMTMTDLPLALRERLASEVRLGALQLEQVQATDQGLTRKALFRLHDGAVLETVLMIYPDRATVCVSTQAGCAMGCDFCATGKLGLLRNLTVGEIVEQALWASRELRKWQASLVAPDAADSQLQTPPATSRARQQALPGPETTRTDDAGQWWGGEGEAFTERVTHQVARVTNLVFMGMGEPFANYDRWWAAVERLHDPQGFNLGARSMTVSTVGLVPGIRRLAEASLPISLAISLHAPDDALRSAMMPINQRYPLVELLEATRDYIDRTGRRVSFEYVLLQGRNDHPHQALALARLLRGQGVSRGSPLLCHVNLIPWNPVPGMPLGRSERERVTAFQQVLLDYGIACTVRIERGVAIAAACGQLAGASGPS</sequence>
<keyword evidence="9 12" id="KW-0479">Metal-binding</keyword>
<evidence type="ECO:0000313" key="15">
    <source>
        <dbReference type="EMBL" id="PDV97512.1"/>
    </source>
</evidence>
<reference evidence="15 16" key="1">
    <citation type="submission" date="2016-05" db="EMBL/GenBank/DDBJ databases">
        <authorList>
            <person name="Lavstsen T."/>
            <person name="Jespersen J.S."/>
        </authorList>
    </citation>
    <scope>NUCLEOTIDE SEQUENCE [LARGE SCALE GENOMIC DNA]</scope>
    <source>
        <strain evidence="15 16">B7-9</strain>
    </source>
</reference>
<dbReference type="PIRSF" id="PIRSF006004">
    <property type="entry name" value="CHP00048"/>
    <property type="match status" value="1"/>
</dbReference>
<gene>
    <name evidence="12" type="primary">rlmN</name>
    <name evidence="15" type="ORF">A9Q02_18145</name>
</gene>
<dbReference type="Gene3D" id="1.10.150.530">
    <property type="match status" value="1"/>
</dbReference>
<dbReference type="InterPro" id="IPR058240">
    <property type="entry name" value="rSAM_sf"/>
</dbReference>
<dbReference type="InterPro" id="IPR048641">
    <property type="entry name" value="RlmN_N"/>
</dbReference>
<evidence type="ECO:0000256" key="8">
    <source>
        <dbReference type="ARBA" id="ARBA00022694"/>
    </source>
</evidence>
<feature type="compositionally biased region" description="Polar residues" evidence="13">
    <location>
        <begin position="162"/>
        <end position="174"/>
    </location>
</feature>
<dbReference type="InterPro" id="IPR007197">
    <property type="entry name" value="rSAM"/>
</dbReference>
<comment type="cofactor">
    <cofactor evidence="12">
        <name>[4Fe-4S] cluster</name>
        <dbReference type="ChEBI" id="CHEBI:49883"/>
    </cofactor>
    <text evidence="12">Binds 1 [4Fe-4S] cluster. The cluster is coordinated with 3 cysteines and an exchangeable S-adenosyl-L-methionine.</text>
</comment>
<dbReference type="GO" id="GO:0051539">
    <property type="term" value="F:4 iron, 4 sulfur cluster binding"/>
    <property type="evidence" value="ECO:0007669"/>
    <property type="project" value="UniProtKB-UniRule"/>
</dbReference>
<dbReference type="EC" id="2.1.1.192" evidence="12"/>
<dbReference type="AlphaFoldDB" id="A0A2H3L300"/>
<evidence type="ECO:0000256" key="12">
    <source>
        <dbReference type="HAMAP-Rule" id="MF_01849"/>
    </source>
</evidence>
<dbReference type="InterPro" id="IPR027492">
    <property type="entry name" value="RNA_MTrfase_RlmN"/>
</dbReference>
<evidence type="ECO:0000256" key="3">
    <source>
        <dbReference type="ARBA" id="ARBA00022490"/>
    </source>
</evidence>
<name>A0A2H3L300_9CHLR</name>
<keyword evidence="4 12" id="KW-0698">rRNA processing</keyword>
<dbReference type="SUPFAM" id="SSF102114">
    <property type="entry name" value="Radical SAM enzymes"/>
    <property type="match status" value="1"/>
</dbReference>
<comment type="catalytic activity">
    <reaction evidence="12">
        <text>adenosine(2503) in 23S rRNA + 2 reduced [2Fe-2S]-[ferredoxin] + 2 S-adenosyl-L-methionine = 2-methyladenosine(2503) in 23S rRNA + 5'-deoxyadenosine + L-methionine + 2 oxidized [2Fe-2S]-[ferredoxin] + S-adenosyl-L-homocysteine</text>
        <dbReference type="Rhea" id="RHEA:42916"/>
        <dbReference type="Rhea" id="RHEA-COMP:10000"/>
        <dbReference type="Rhea" id="RHEA-COMP:10001"/>
        <dbReference type="Rhea" id="RHEA-COMP:10152"/>
        <dbReference type="Rhea" id="RHEA-COMP:10282"/>
        <dbReference type="ChEBI" id="CHEBI:17319"/>
        <dbReference type="ChEBI" id="CHEBI:33737"/>
        <dbReference type="ChEBI" id="CHEBI:33738"/>
        <dbReference type="ChEBI" id="CHEBI:57844"/>
        <dbReference type="ChEBI" id="CHEBI:57856"/>
        <dbReference type="ChEBI" id="CHEBI:59789"/>
        <dbReference type="ChEBI" id="CHEBI:74411"/>
        <dbReference type="ChEBI" id="CHEBI:74497"/>
        <dbReference type="EC" id="2.1.1.192"/>
    </reaction>
</comment>
<feature type="active site" description="S-methylcysteine intermediate" evidence="12">
    <location>
        <position position="402"/>
    </location>
</feature>
<evidence type="ECO:0000256" key="13">
    <source>
        <dbReference type="SAM" id="MobiDB-lite"/>
    </source>
</evidence>
<feature type="binding site" evidence="12">
    <location>
        <position position="359"/>
    </location>
    <ligand>
        <name>S-adenosyl-L-methionine</name>
        <dbReference type="ChEBI" id="CHEBI:59789"/>
    </ligand>
</feature>
<comment type="similarity">
    <text evidence="12">Belongs to the radical SAM superfamily. RlmN family.</text>
</comment>
<evidence type="ECO:0000256" key="9">
    <source>
        <dbReference type="ARBA" id="ARBA00022723"/>
    </source>
</evidence>
<dbReference type="GO" id="GO:0000049">
    <property type="term" value="F:tRNA binding"/>
    <property type="evidence" value="ECO:0007669"/>
    <property type="project" value="UniProtKB-UniRule"/>
</dbReference>
<proteinExistence type="inferred from homology"/>
<protein>
    <recommendedName>
        <fullName evidence="12">Probable dual-specificity RNA methyltransferase RlmN</fullName>
        <ecNumber evidence="12">2.1.1.192</ecNumber>
    </recommendedName>
    <alternativeName>
        <fullName evidence="12">23S rRNA (adenine(2503)-C(2))-methyltransferase</fullName>
    </alternativeName>
    <alternativeName>
        <fullName evidence="12">23S rRNA m2A2503 methyltransferase</fullName>
    </alternativeName>
    <alternativeName>
        <fullName evidence="12">Ribosomal RNA large subunit methyltransferase N</fullName>
    </alternativeName>
    <alternativeName>
        <fullName evidence="12">tRNA (adenine(37)-C(2))-methyltransferase</fullName>
    </alternativeName>
    <alternativeName>
        <fullName evidence="12">tRNA m2A37 methyltransferase</fullName>
    </alternativeName>
</protein>
<evidence type="ECO:0000256" key="6">
    <source>
        <dbReference type="ARBA" id="ARBA00022679"/>
    </source>
</evidence>
<dbReference type="SFLD" id="SFLDF00275">
    <property type="entry name" value="adenosine_C2_methyltransferase"/>
    <property type="match status" value="1"/>
</dbReference>
<evidence type="ECO:0000256" key="2">
    <source>
        <dbReference type="ARBA" id="ARBA00022485"/>
    </source>
</evidence>
<dbReference type="GO" id="GO:0046872">
    <property type="term" value="F:metal ion binding"/>
    <property type="evidence" value="ECO:0007669"/>
    <property type="project" value="UniProtKB-KW"/>
</dbReference>